<sequence length="282" mass="30571">MRQTSPDYRWAGGGPSTMSTRFVFSYNASPPSRAVLRLSAGVAKVQSRVAPRQVVGLNMEMGWAFAFPQATQTPPSVLAPRLLTPFPTLVLPESSVVLPWCCVDHGVLVCGSASANVAQRKTNDEKCTGQRVKDKATSRSACEDKLRFVTEQCFIPRRFEAASDAVRRPPDTLPSSQAPDTQCLPSRRALHLTIQPSMAMSPLNVGSPSEALKRKSPDDTEGVVLSLRKNHVTSPPSLTPSSNTQVFSVIDGQIMQDDVCDDVCDDVVEDVADDPDDEVSQL</sequence>
<proteinExistence type="predicted"/>
<evidence type="ECO:0000313" key="2">
    <source>
        <dbReference type="EMBL" id="MPC47314.1"/>
    </source>
</evidence>
<comment type="caution">
    <text evidence="2">The sequence shown here is derived from an EMBL/GenBank/DDBJ whole genome shotgun (WGS) entry which is preliminary data.</text>
</comment>
<keyword evidence="3" id="KW-1185">Reference proteome</keyword>
<accession>A0A5B7FSH1</accession>
<protein>
    <submittedName>
        <fullName evidence="2">Uncharacterized protein</fullName>
    </submittedName>
</protein>
<name>A0A5B7FSH1_PORTR</name>
<dbReference type="AlphaFoldDB" id="A0A5B7FSH1"/>
<gene>
    <name evidence="2" type="ORF">E2C01_041056</name>
</gene>
<evidence type="ECO:0000313" key="3">
    <source>
        <dbReference type="Proteomes" id="UP000324222"/>
    </source>
</evidence>
<evidence type="ECO:0000256" key="1">
    <source>
        <dbReference type="SAM" id="MobiDB-lite"/>
    </source>
</evidence>
<dbReference type="Proteomes" id="UP000324222">
    <property type="component" value="Unassembled WGS sequence"/>
</dbReference>
<organism evidence="2 3">
    <name type="scientific">Portunus trituberculatus</name>
    <name type="common">Swimming crab</name>
    <name type="synonym">Neptunus trituberculatus</name>
    <dbReference type="NCBI Taxonomy" id="210409"/>
    <lineage>
        <taxon>Eukaryota</taxon>
        <taxon>Metazoa</taxon>
        <taxon>Ecdysozoa</taxon>
        <taxon>Arthropoda</taxon>
        <taxon>Crustacea</taxon>
        <taxon>Multicrustacea</taxon>
        <taxon>Malacostraca</taxon>
        <taxon>Eumalacostraca</taxon>
        <taxon>Eucarida</taxon>
        <taxon>Decapoda</taxon>
        <taxon>Pleocyemata</taxon>
        <taxon>Brachyura</taxon>
        <taxon>Eubrachyura</taxon>
        <taxon>Portunoidea</taxon>
        <taxon>Portunidae</taxon>
        <taxon>Portuninae</taxon>
        <taxon>Portunus</taxon>
    </lineage>
</organism>
<feature type="region of interest" description="Disordered" evidence="1">
    <location>
        <begin position="199"/>
        <end position="221"/>
    </location>
</feature>
<dbReference type="EMBL" id="VSRR010007669">
    <property type="protein sequence ID" value="MPC47314.1"/>
    <property type="molecule type" value="Genomic_DNA"/>
</dbReference>
<reference evidence="2 3" key="1">
    <citation type="submission" date="2019-05" db="EMBL/GenBank/DDBJ databases">
        <title>Another draft genome of Portunus trituberculatus and its Hox gene families provides insights of decapod evolution.</title>
        <authorList>
            <person name="Jeong J.-H."/>
            <person name="Song I."/>
            <person name="Kim S."/>
            <person name="Choi T."/>
            <person name="Kim D."/>
            <person name="Ryu S."/>
            <person name="Kim W."/>
        </authorList>
    </citation>
    <scope>NUCLEOTIDE SEQUENCE [LARGE SCALE GENOMIC DNA]</scope>
    <source>
        <tissue evidence="2">Muscle</tissue>
    </source>
</reference>